<comment type="subcellular location">
    <subcellularLocation>
        <location evidence="1">Endomembrane system</location>
    </subcellularLocation>
</comment>
<dbReference type="Pfam" id="PF07714">
    <property type="entry name" value="PK_Tyr_Ser-Thr"/>
    <property type="match status" value="2"/>
</dbReference>
<dbReference type="Proteomes" id="UP001239994">
    <property type="component" value="Unassembled WGS sequence"/>
</dbReference>
<dbReference type="PANTHER" id="PTHR24416:SF631">
    <property type="entry name" value="SERINE_THREONINE_TYROSINE KINASE 1"/>
    <property type="match status" value="1"/>
</dbReference>
<evidence type="ECO:0000256" key="2">
    <source>
        <dbReference type="ARBA" id="ARBA00022741"/>
    </source>
</evidence>
<protein>
    <recommendedName>
        <fullName evidence="5">Protein kinase domain-containing protein</fullName>
    </recommendedName>
</protein>
<dbReference type="GO" id="GO:0043235">
    <property type="term" value="C:receptor complex"/>
    <property type="evidence" value="ECO:0007669"/>
    <property type="project" value="TreeGrafter"/>
</dbReference>
<keyword evidence="2" id="KW-0547">Nucleotide-binding</keyword>
<sequence length="490" mass="54093">MTSTSGSAAGQYSQCKPGDTLCEIRVYEQEVIVVPLLLLVTFTVTLVLLLLLRFCPEKVRSLRPTNAHGAKTKRVLHGIDAPLGLNVLEGESIALDDTPSYFTFNTSTSAPHRPGQASHGVHNLAFIADGGSFGGGPLLSDQWDAPRQRLPEKFKLVTSLPCSYSLKSDHVVSLYRARMENRNVVLRVLNDSASSSESQSFLGFASFLSQLGPHPFLPELIGVVSLRAPLIIVVEEMENQDLLGFLWRCRQAVAGPDAQELTEKRIFTMASQVASALVRAAWFFRAARTHVAQACVWSADTCSSFSFSNQEYLHSKDIVHSNVKARSVLVSRMLTAKLWGLGGVYGRKTQTPSYRDDPGMRKWQAPEVLANKPASPRSDVWSFGLLLYEMATLGEVPFAEIPVNELLQYLQRGKSLKKPNNCSNTLHSIIKGCCQWKEQDRTLLAEISRKLQSGEKGANDKAVLQAPGPIKVEQYLQQAGYGDFNDYTVF</sequence>
<evidence type="ECO:0000313" key="7">
    <source>
        <dbReference type="Proteomes" id="UP001239994"/>
    </source>
</evidence>
<reference evidence="6" key="1">
    <citation type="submission" date="2023-03" db="EMBL/GenBank/DDBJ databases">
        <title>Electrophorus voltai genome.</title>
        <authorList>
            <person name="Bian C."/>
        </authorList>
    </citation>
    <scope>NUCLEOTIDE SEQUENCE</scope>
    <source>
        <strain evidence="6">CB-2022</strain>
        <tissue evidence="6">Muscle</tissue>
    </source>
</reference>
<dbReference type="GO" id="GO:0005524">
    <property type="term" value="F:ATP binding"/>
    <property type="evidence" value="ECO:0007669"/>
    <property type="project" value="UniProtKB-KW"/>
</dbReference>
<keyword evidence="4" id="KW-0472">Membrane</keyword>
<dbReference type="PROSITE" id="PS50011">
    <property type="entry name" value="PROTEIN_KINASE_DOM"/>
    <property type="match status" value="1"/>
</dbReference>
<proteinExistence type="predicted"/>
<keyword evidence="3" id="KW-0067">ATP-binding</keyword>
<keyword evidence="4" id="KW-0812">Transmembrane</keyword>
<comment type="caution">
    <text evidence="6">The sequence shown here is derived from an EMBL/GenBank/DDBJ whole genome shotgun (WGS) entry which is preliminary data.</text>
</comment>
<dbReference type="InterPro" id="IPR011009">
    <property type="entry name" value="Kinase-like_dom_sf"/>
</dbReference>
<feature type="transmembrane region" description="Helical" evidence="4">
    <location>
        <begin position="31"/>
        <end position="52"/>
    </location>
</feature>
<accession>A0AAD8Z8S9</accession>
<dbReference type="SUPFAM" id="SSF56112">
    <property type="entry name" value="Protein kinase-like (PK-like)"/>
    <property type="match status" value="2"/>
</dbReference>
<dbReference type="GO" id="GO:0004714">
    <property type="term" value="F:transmembrane receptor protein tyrosine kinase activity"/>
    <property type="evidence" value="ECO:0007669"/>
    <property type="project" value="TreeGrafter"/>
</dbReference>
<evidence type="ECO:0000256" key="4">
    <source>
        <dbReference type="SAM" id="Phobius"/>
    </source>
</evidence>
<evidence type="ECO:0000256" key="3">
    <source>
        <dbReference type="ARBA" id="ARBA00022840"/>
    </source>
</evidence>
<dbReference type="InterPro" id="IPR050122">
    <property type="entry name" value="RTK"/>
</dbReference>
<dbReference type="Gene3D" id="1.10.510.10">
    <property type="entry name" value="Transferase(Phosphotransferase) domain 1"/>
    <property type="match status" value="1"/>
</dbReference>
<dbReference type="PRINTS" id="PR00109">
    <property type="entry name" value="TYRKINASE"/>
</dbReference>
<gene>
    <name evidence="6" type="ORF">P4O66_009946</name>
</gene>
<dbReference type="InterPro" id="IPR000719">
    <property type="entry name" value="Prot_kinase_dom"/>
</dbReference>
<evidence type="ECO:0000313" key="6">
    <source>
        <dbReference type="EMBL" id="KAK1794744.1"/>
    </source>
</evidence>
<name>A0AAD8Z8S9_9TELE</name>
<dbReference type="GO" id="GO:0005886">
    <property type="term" value="C:plasma membrane"/>
    <property type="evidence" value="ECO:0007669"/>
    <property type="project" value="TreeGrafter"/>
</dbReference>
<dbReference type="InterPro" id="IPR001245">
    <property type="entry name" value="Ser-Thr/Tyr_kinase_cat_dom"/>
</dbReference>
<dbReference type="PANTHER" id="PTHR24416">
    <property type="entry name" value="TYROSINE-PROTEIN KINASE RECEPTOR"/>
    <property type="match status" value="1"/>
</dbReference>
<dbReference type="GO" id="GO:0012505">
    <property type="term" value="C:endomembrane system"/>
    <property type="evidence" value="ECO:0007669"/>
    <property type="project" value="UniProtKB-SubCell"/>
</dbReference>
<dbReference type="GO" id="GO:0007169">
    <property type="term" value="P:cell surface receptor protein tyrosine kinase signaling pathway"/>
    <property type="evidence" value="ECO:0007669"/>
    <property type="project" value="TreeGrafter"/>
</dbReference>
<keyword evidence="4" id="KW-1133">Transmembrane helix</keyword>
<keyword evidence="7" id="KW-1185">Reference proteome</keyword>
<organism evidence="6 7">
    <name type="scientific">Electrophorus voltai</name>
    <dbReference type="NCBI Taxonomy" id="2609070"/>
    <lineage>
        <taxon>Eukaryota</taxon>
        <taxon>Metazoa</taxon>
        <taxon>Chordata</taxon>
        <taxon>Craniata</taxon>
        <taxon>Vertebrata</taxon>
        <taxon>Euteleostomi</taxon>
        <taxon>Actinopterygii</taxon>
        <taxon>Neopterygii</taxon>
        <taxon>Teleostei</taxon>
        <taxon>Ostariophysi</taxon>
        <taxon>Gymnotiformes</taxon>
        <taxon>Gymnotoidei</taxon>
        <taxon>Gymnotidae</taxon>
        <taxon>Electrophorus</taxon>
    </lineage>
</organism>
<dbReference type="EMBL" id="JAROKS010000016">
    <property type="protein sequence ID" value="KAK1794744.1"/>
    <property type="molecule type" value="Genomic_DNA"/>
</dbReference>
<evidence type="ECO:0000256" key="1">
    <source>
        <dbReference type="ARBA" id="ARBA00004308"/>
    </source>
</evidence>
<dbReference type="AlphaFoldDB" id="A0AAD8Z8S9"/>
<evidence type="ECO:0000259" key="5">
    <source>
        <dbReference type="PROSITE" id="PS50011"/>
    </source>
</evidence>
<feature type="domain" description="Protein kinase" evidence="5">
    <location>
        <begin position="160"/>
        <end position="464"/>
    </location>
</feature>